<feature type="transmembrane region" description="Helical" evidence="7">
    <location>
        <begin position="178"/>
        <end position="197"/>
    </location>
</feature>
<dbReference type="STRING" id="79200.A0A166CS11"/>
<evidence type="ECO:0000256" key="6">
    <source>
        <dbReference type="ARBA" id="ARBA00023136"/>
    </source>
</evidence>
<dbReference type="EMBL" id="LNRQ01000002">
    <property type="protein sequence ID" value="KZN04258.1"/>
    <property type="molecule type" value="Genomic_DNA"/>
</dbReference>
<sequence length="320" mass="36402">MELWPASYSASVHANSPYIVVDEKGQNILNLAAAAKNRKEMVEGILEYCPDKYKETILEQQDIMGDTPLHLLFSNGCFTPELIKRKGLDTMATNKDFTPRDMLYVEDAIVEDQVHIKIALDHVQSDQSFWKFWEPPPPSKRKEKDLKFEAEEKKLKQEKHDQRKNDLEIYKNRTNTQILVTALITTVTFTVGFTMPGGLHKSGEVTEGLVVLSRKRAFNAFMLSDALALLMSTSSLFFYFLESMNEDPHQVSLLNASSTVLNILSIIGMMLTFIAGTYVVLSDTPVLALAVCIIGSLFFFLILMWIIKMAYDRWVKEIKD</sequence>
<name>A0A166CS11_DAUCS</name>
<keyword evidence="6 7" id="KW-0472">Membrane</keyword>
<evidence type="ECO:0000256" key="4">
    <source>
        <dbReference type="ARBA" id="ARBA00022989"/>
    </source>
</evidence>
<evidence type="ECO:0000256" key="2">
    <source>
        <dbReference type="ARBA" id="ARBA00022692"/>
    </source>
</evidence>
<gene>
    <name evidence="9" type="ORF">DCAR_005100</name>
</gene>
<comment type="subcellular location">
    <subcellularLocation>
        <location evidence="1">Membrane</location>
        <topology evidence="1">Multi-pass membrane protein</topology>
    </subcellularLocation>
</comment>
<feature type="transmembrane region" description="Helical" evidence="7">
    <location>
        <begin position="286"/>
        <end position="307"/>
    </location>
</feature>
<feature type="transmembrane region" description="Helical" evidence="7">
    <location>
        <begin position="253"/>
        <end position="280"/>
    </location>
</feature>
<feature type="transmembrane region" description="Helical" evidence="7">
    <location>
        <begin position="217"/>
        <end position="241"/>
    </location>
</feature>
<protein>
    <recommendedName>
        <fullName evidence="8">PGG domain-containing protein</fullName>
    </recommendedName>
</protein>
<dbReference type="InterPro" id="IPR036770">
    <property type="entry name" value="Ankyrin_rpt-contain_sf"/>
</dbReference>
<evidence type="ECO:0000256" key="3">
    <source>
        <dbReference type="ARBA" id="ARBA00022737"/>
    </source>
</evidence>
<evidence type="ECO:0000259" key="8">
    <source>
        <dbReference type="Pfam" id="PF13962"/>
    </source>
</evidence>
<reference evidence="9" key="1">
    <citation type="journal article" date="2016" name="Nat. Genet.">
        <title>A high-quality carrot genome assembly provides new insights into carotenoid accumulation and asterid genome evolution.</title>
        <authorList>
            <person name="Iorizzo M."/>
            <person name="Ellison S."/>
            <person name="Senalik D."/>
            <person name="Zeng P."/>
            <person name="Satapoomin P."/>
            <person name="Huang J."/>
            <person name="Bowman M."/>
            <person name="Iovene M."/>
            <person name="Sanseverino W."/>
            <person name="Cavagnaro P."/>
            <person name="Yildiz M."/>
            <person name="Macko-Podgorni A."/>
            <person name="Moranska E."/>
            <person name="Grzebelus E."/>
            <person name="Grzebelus D."/>
            <person name="Ashrafi H."/>
            <person name="Zheng Z."/>
            <person name="Cheng S."/>
            <person name="Spooner D."/>
            <person name="Van Deynze A."/>
            <person name="Simon P."/>
        </authorList>
    </citation>
    <scope>NUCLEOTIDE SEQUENCE [LARGE SCALE GENOMIC DNA]</scope>
    <source>
        <tissue evidence="9">Leaf</tissue>
    </source>
</reference>
<dbReference type="PANTHER" id="PTHR24186:SF50">
    <property type="entry name" value="ANKYRIN REPEAT-CONTAINING PROTEIN ITN1-LIKE ISOFORM X1"/>
    <property type="match status" value="1"/>
</dbReference>
<accession>A0A166CS11</accession>
<feature type="domain" description="PGG" evidence="8">
    <location>
        <begin position="170"/>
        <end position="280"/>
    </location>
</feature>
<dbReference type="PANTHER" id="PTHR24186">
    <property type="entry name" value="PROTEIN PHOSPHATASE 1 REGULATORY SUBUNIT"/>
    <property type="match status" value="1"/>
</dbReference>
<dbReference type="Pfam" id="PF13962">
    <property type="entry name" value="PGG"/>
    <property type="match status" value="1"/>
</dbReference>
<keyword evidence="4 7" id="KW-1133">Transmembrane helix</keyword>
<keyword evidence="2 7" id="KW-0812">Transmembrane</keyword>
<evidence type="ECO:0000256" key="7">
    <source>
        <dbReference type="SAM" id="Phobius"/>
    </source>
</evidence>
<dbReference type="OMA" id="NTIAFCF"/>
<dbReference type="Gene3D" id="1.25.40.20">
    <property type="entry name" value="Ankyrin repeat-containing domain"/>
    <property type="match status" value="1"/>
</dbReference>
<evidence type="ECO:0000313" key="9">
    <source>
        <dbReference type="EMBL" id="KZN04258.1"/>
    </source>
</evidence>
<keyword evidence="3" id="KW-0677">Repeat</keyword>
<dbReference type="Gramene" id="KZN04258">
    <property type="protein sequence ID" value="KZN04258"/>
    <property type="gene ID" value="DCAR_005100"/>
</dbReference>
<dbReference type="AlphaFoldDB" id="A0A166CS11"/>
<dbReference type="GO" id="GO:0005886">
    <property type="term" value="C:plasma membrane"/>
    <property type="evidence" value="ECO:0007669"/>
    <property type="project" value="TreeGrafter"/>
</dbReference>
<organism evidence="9">
    <name type="scientific">Daucus carota subsp. sativus</name>
    <name type="common">Carrot</name>
    <dbReference type="NCBI Taxonomy" id="79200"/>
    <lineage>
        <taxon>Eukaryota</taxon>
        <taxon>Viridiplantae</taxon>
        <taxon>Streptophyta</taxon>
        <taxon>Embryophyta</taxon>
        <taxon>Tracheophyta</taxon>
        <taxon>Spermatophyta</taxon>
        <taxon>Magnoliopsida</taxon>
        <taxon>eudicotyledons</taxon>
        <taxon>Gunneridae</taxon>
        <taxon>Pentapetalae</taxon>
        <taxon>asterids</taxon>
        <taxon>campanulids</taxon>
        <taxon>Apiales</taxon>
        <taxon>Apiaceae</taxon>
        <taxon>Apioideae</taxon>
        <taxon>Scandiceae</taxon>
        <taxon>Daucinae</taxon>
        <taxon>Daucus</taxon>
        <taxon>Daucus sect. Daucus</taxon>
    </lineage>
</organism>
<evidence type="ECO:0000256" key="1">
    <source>
        <dbReference type="ARBA" id="ARBA00004141"/>
    </source>
</evidence>
<keyword evidence="5" id="KW-0040">ANK repeat</keyword>
<proteinExistence type="predicted"/>
<comment type="caution">
    <text evidence="9">The sequence shown here is derived from an EMBL/GenBank/DDBJ whole genome shotgun (WGS) entry which is preliminary data.</text>
</comment>
<dbReference type="InterPro" id="IPR026961">
    <property type="entry name" value="PGG_dom"/>
</dbReference>
<evidence type="ECO:0000256" key="5">
    <source>
        <dbReference type="ARBA" id="ARBA00023043"/>
    </source>
</evidence>